<name>A0A2V4LTH3_AQUAC</name>
<dbReference type="AlphaFoldDB" id="A0A2V4LTH3"/>
<dbReference type="InterPro" id="IPR018060">
    <property type="entry name" value="HTH_AraC"/>
</dbReference>
<dbReference type="GO" id="GO:0003700">
    <property type="term" value="F:DNA-binding transcription factor activity"/>
    <property type="evidence" value="ECO:0007669"/>
    <property type="project" value="InterPro"/>
</dbReference>
<dbReference type="Pfam" id="PF12625">
    <property type="entry name" value="Arabinose_bd"/>
    <property type="match status" value="1"/>
</dbReference>
<organism evidence="5 6">
    <name type="scientific">Aquipseudomonas alcaligenes</name>
    <name type="common">Pseudomonas alcaligenes</name>
    <dbReference type="NCBI Taxonomy" id="43263"/>
    <lineage>
        <taxon>Bacteria</taxon>
        <taxon>Pseudomonadati</taxon>
        <taxon>Pseudomonadota</taxon>
        <taxon>Gammaproteobacteria</taxon>
        <taxon>Pseudomonadales</taxon>
        <taxon>Pseudomonadaceae</taxon>
        <taxon>Aquipseudomonas</taxon>
    </lineage>
</organism>
<dbReference type="Proteomes" id="UP000248146">
    <property type="component" value="Unassembled WGS sequence"/>
</dbReference>
<dbReference type="PROSITE" id="PS01124">
    <property type="entry name" value="HTH_ARAC_FAMILY_2"/>
    <property type="match status" value="1"/>
</dbReference>
<evidence type="ECO:0000313" key="6">
    <source>
        <dbReference type="Proteomes" id="UP000248146"/>
    </source>
</evidence>
<comment type="caution">
    <text evidence="5">The sequence shown here is derived from an EMBL/GenBank/DDBJ whole genome shotgun (WGS) entry which is preliminary data.</text>
</comment>
<gene>
    <name evidence="5" type="ORF">DMO17_01110</name>
</gene>
<accession>A0A2V4LTH3</accession>
<dbReference type="InterPro" id="IPR009057">
    <property type="entry name" value="Homeodomain-like_sf"/>
</dbReference>
<dbReference type="EMBL" id="QJRX01000001">
    <property type="protein sequence ID" value="PYC29323.1"/>
    <property type="molecule type" value="Genomic_DNA"/>
</dbReference>
<dbReference type="InterPro" id="IPR032687">
    <property type="entry name" value="AraC-type_N"/>
</dbReference>
<protein>
    <submittedName>
        <fullName evidence="5">AraC family transcriptional regulator</fullName>
    </submittedName>
</protein>
<evidence type="ECO:0000256" key="3">
    <source>
        <dbReference type="ARBA" id="ARBA00023163"/>
    </source>
</evidence>
<reference evidence="5 6" key="1">
    <citation type="submission" date="2018-06" db="EMBL/GenBank/DDBJ databases">
        <title>Pseudomonas diversity within urban Lake Michigan freshwaters.</title>
        <authorList>
            <person name="Batrich M."/>
            <person name="Hatzopoulos T."/>
            <person name="Putonti C."/>
        </authorList>
    </citation>
    <scope>NUCLEOTIDE SEQUENCE [LARGE SCALE GENOMIC DNA]</scope>
    <source>
        <strain evidence="5 6">MB-090714</strain>
    </source>
</reference>
<dbReference type="GO" id="GO:0005829">
    <property type="term" value="C:cytosol"/>
    <property type="evidence" value="ECO:0007669"/>
    <property type="project" value="TreeGrafter"/>
</dbReference>
<sequence length="339" mass="37675">MTSSADLPLTHSATLRLLLYEALDALGFEPGEIYRRAFRDIPLGPPSSAAREPHDLAPPFWQALPRLTGDPDIGLHLGERMQPRPLDVVSYLQLASRDLREALQVFVRYQHIISGGFAAALQVQGERARLIIDLNYLGHGSLRQQMECLAVLFGKHLAQLCGQPVPLLGLSLRHSAPRRLHEHRRLFGLTPCFDAEHDALEFPAALLDRPSRNAAPAIFAVLRRHADEQLTELAGNSLVNRVRYWQAGQLGSGRCDLAACAQALGSTPAALQRGLLARGTGFRPLLEELRRQRSLTLLGEGRGIREVARACGFAELSPFYRAFRRWWGCTPAQWQARRG</sequence>
<keyword evidence="2" id="KW-0238">DNA-binding</keyword>
<proteinExistence type="predicted"/>
<feature type="domain" description="HTH araC/xylS-type" evidence="4">
    <location>
        <begin position="240"/>
        <end position="337"/>
    </location>
</feature>
<dbReference type="SMART" id="SM00342">
    <property type="entry name" value="HTH_ARAC"/>
    <property type="match status" value="1"/>
</dbReference>
<evidence type="ECO:0000256" key="1">
    <source>
        <dbReference type="ARBA" id="ARBA00023015"/>
    </source>
</evidence>
<dbReference type="SUPFAM" id="SSF46689">
    <property type="entry name" value="Homeodomain-like"/>
    <property type="match status" value="1"/>
</dbReference>
<dbReference type="RefSeq" id="WP_110680471.1">
    <property type="nucleotide sequence ID" value="NZ_CP154874.1"/>
</dbReference>
<dbReference type="Pfam" id="PF12833">
    <property type="entry name" value="HTH_18"/>
    <property type="match status" value="1"/>
</dbReference>
<dbReference type="OrthoDB" id="6812034at2"/>
<dbReference type="GO" id="GO:0000976">
    <property type="term" value="F:transcription cis-regulatory region binding"/>
    <property type="evidence" value="ECO:0007669"/>
    <property type="project" value="TreeGrafter"/>
</dbReference>
<dbReference type="PANTHER" id="PTHR47894:SF1">
    <property type="entry name" value="HTH-TYPE TRANSCRIPTIONAL REGULATOR VQSM"/>
    <property type="match status" value="1"/>
</dbReference>
<keyword evidence="1" id="KW-0805">Transcription regulation</keyword>
<evidence type="ECO:0000313" key="5">
    <source>
        <dbReference type="EMBL" id="PYC29323.1"/>
    </source>
</evidence>
<keyword evidence="3" id="KW-0804">Transcription</keyword>
<dbReference type="Gene3D" id="1.10.10.60">
    <property type="entry name" value="Homeodomain-like"/>
    <property type="match status" value="1"/>
</dbReference>
<evidence type="ECO:0000259" key="4">
    <source>
        <dbReference type="PROSITE" id="PS01124"/>
    </source>
</evidence>
<evidence type="ECO:0000256" key="2">
    <source>
        <dbReference type="ARBA" id="ARBA00023125"/>
    </source>
</evidence>
<dbReference type="PANTHER" id="PTHR47894">
    <property type="entry name" value="HTH-TYPE TRANSCRIPTIONAL REGULATOR GADX"/>
    <property type="match status" value="1"/>
</dbReference>